<evidence type="ECO:0000256" key="3">
    <source>
        <dbReference type="ARBA" id="ARBA00022692"/>
    </source>
</evidence>
<sequence>MRSPVELQKELVCIDVELKSLIREILSCGDLDGVSRKNREASDAMHKMNRMIREIGNLAEAAPRVNREEMMSLVDTYRKVQLDNQSALRRANVTAQKALDNKQRSELFHTDAIPGREDGIRKRGKMESEVLVRSSGSVNANLLTISRIMSDQVQSSNTALSQLEETSSRIVENCEEAKSMGNVIHQSSKLLTKYDRRETTDKILIFFSFLFFYACVFYVIKKRAGIPFSWVWSWLF</sequence>
<evidence type="ECO:0000256" key="2">
    <source>
        <dbReference type="ARBA" id="ARBA00022448"/>
    </source>
</evidence>
<feature type="domain" description="Sec20 C-terminal" evidence="11">
    <location>
        <begin position="136"/>
        <end position="223"/>
    </location>
</feature>
<dbReference type="InterPro" id="IPR056173">
    <property type="entry name" value="Sec20_C"/>
</dbReference>
<evidence type="ECO:0000313" key="13">
    <source>
        <dbReference type="RefSeq" id="XP_003748076.1"/>
    </source>
</evidence>
<dbReference type="InterPro" id="IPR005606">
    <property type="entry name" value="Sec20"/>
</dbReference>
<reference evidence="13" key="1">
    <citation type="submission" date="2025-08" db="UniProtKB">
        <authorList>
            <consortium name="RefSeq"/>
        </authorList>
    </citation>
    <scope>IDENTIFICATION</scope>
</reference>
<keyword evidence="8 10" id="KW-0472">Membrane</keyword>
<keyword evidence="3 10" id="KW-0812">Transmembrane</keyword>
<evidence type="ECO:0000313" key="12">
    <source>
        <dbReference type="Proteomes" id="UP000694867"/>
    </source>
</evidence>
<gene>
    <name evidence="13" type="primary">LOC100899627</name>
</gene>
<dbReference type="GO" id="GO:0031201">
    <property type="term" value="C:SNARE complex"/>
    <property type="evidence" value="ECO:0007669"/>
    <property type="project" value="TreeGrafter"/>
</dbReference>
<evidence type="ECO:0000259" key="11">
    <source>
        <dbReference type="Pfam" id="PF03908"/>
    </source>
</evidence>
<evidence type="ECO:0000256" key="5">
    <source>
        <dbReference type="ARBA" id="ARBA00022892"/>
    </source>
</evidence>
<keyword evidence="5" id="KW-0931">ER-Golgi transport</keyword>
<evidence type="ECO:0000256" key="4">
    <source>
        <dbReference type="ARBA" id="ARBA00022824"/>
    </source>
</evidence>
<proteinExistence type="inferred from homology"/>
<keyword evidence="6 10" id="KW-1133">Transmembrane helix</keyword>
<accession>A0AAJ6QYJ1</accession>
<dbReference type="CTD" id="40724"/>
<dbReference type="PANTHER" id="PTHR12825:SF0">
    <property type="entry name" value="VESICLE TRANSPORT PROTEIN SEC20"/>
    <property type="match status" value="1"/>
</dbReference>
<dbReference type="GeneID" id="100899627"/>
<evidence type="ECO:0000256" key="7">
    <source>
        <dbReference type="ARBA" id="ARBA00023054"/>
    </source>
</evidence>
<dbReference type="GO" id="GO:0005789">
    <property type="term" value="C:endoplasmic reticulum membrane"/>
    <property type="evidence" value="ECO:0007669"/>
    <property type="project" value="UniProtKB-SubCell"/>
</dbReference>
<evidence type="ECO:0000256" key="9">
    <source>
        <dbReference type="ARBA" id="ARBA00037934"/>
    </source>
</evidence>
<comment type="subcellular location">
    <subcellularLocation>
        <location evidence="1">Endoplasmic reticulum membrane</location>
        <topology evidence="1">Single-pass type IV membrane protein</topology>
    </subcellularLocation>
</comment>
<dbReference type="KEGG" id="goe:100899627"/>
<dbReference type="PANTHER" id="PTHR12825">
    <property type="entry name" value="BNIP1-RELATED"/>
    <property type="match status" value="1"/>
</dbReference>
<dbReference type="GO" id="GO:0005484">
    <property type="term" value="F:SNAP receptor activity"/>
    <property type="evidence" value="ECO:0007669"/>
    <property type="project" value="InterPro"/>
</dbReference>
<dbReference type="Pfam" id="PF03908">
    <property type="entry name" value="Sec20"/>
    <property type="match status" value="1"/>
</dbReference>
<evidence type="ECO:0000256" key="8">
    <source>
        <dbReference type="ARBA" id="ARBA00023136"/>
    </source>
</evidence>
<evidence type="ECO:0000256" key="6">
    <source>
        <dbReference type="ARBA" id="ARBA00022989"/>
    </source>
</evidence>
<evidence type="ECO:0000256" key="10">
    <source>
        <dbReference type="SAM" id="Phobius"/>
    </source>
</evidence>
<keyword evidence="7" id="KW-0175">Coiled coil</keyword>
<dbReference type="CDD" id="cd15865">
    <property type="entry name" value="SNARE_SEC20"/>
    <property type="match status" value="1"/>
</dbReference>
<dbReference type="GO" id="GO:0006890">
    <property type="term" value="P:retrograde vesicle-mediated transport, Golgi to endoplasmic reticulum"/>
    <property type="evidence" value="ECO:0007669"/>
    <property type="project" value="InterPro"/>
</dbReference>
<dbReference type="RefSeq" id="XP_003748076.1">
    <property type="nucleotide sequence ID" value="XM_003748028.2"/>
</dbReference>
<evidence type="ECO:0000256" key="1">
    <source>
        <dbReference type="ARBA" id="ARBA00004163"/>
    </source>
</evidence>
<organism evidence="12 13">
    <name type="scientific">Galendromus occidentalis</name>
    <name type="common">western predatory mite</name>
    <dbReference type="NCBI Taxonomy" id="34638"/>
    <lineage>
        <taxon>Eukaryota</taxon>
        <taxon>Metazoa</taxon>
        <taxon>Ecdysozoa</taxon>
        <taxon>Arthropoda</taxon>
        <taxon>Chelicerata</taxon>
        <taxon>Arachnida</taxon>
        <taxon>Acari</taxon>
        <taxon>Parasitiformes</taxon>
        <taxon>Mesostigmata</taxon>
        <taxon>Gamasina</taxon>
        <taxon>Phytoseioidea</taxon>
        <taxon>Phytoseiidae</taxon>
        <taxon>Typhlodrominae</taxon>
        <taxon>Galendromus</taxon>
    </lineage>
</organism>
<feature type="transmembrane region" description="Helical" evidence="10">
    <location>
        <begin position="203"/>
        <end position="220"/>
    </location>
</feature>
<dbReference type="Proteomes" id="UP000694867">
    <property type="component" value="Unplaced"/>
</dbReference>
<dbReference type="AlphaFoldDB" id="A0AAJ6QYJ1"/>
<keyword evidence="4" id="KW-0256">Endoplasmic reticulum</keyword>
<keyword evidence="2" id="KW-0813">Transport</keyword>
<comment type="similarity">
    <text evidence="9">Belongs to the SEC20 family.</text>
</comment>
<name>A0AAJ6QYJ1_9ACAR</name>
<protein>
    <submittedName>
        <fullName evidence="13">Vesicle transport protein SEC20</fullName>
    </submittedName>
</protein>
<keyword evidence="12" id="KW-1185">Reference proteome</keyword>